<evidence type="ECO:0000313" key="2">
    <source>
        <dbReference type="Proteomes" id="UP000694843"/>
    </source>
</evidence>
<gene>
    <name evidence="3 4" type="primary">LOC108678985</name>
</gene>
<keyword evidence="1" id="KW-1133">Transmembrane helix</keyword>
<dbReference type="KEGG" id="hazt:108678985"/>
<protein>
    <submittedName>
        <fullName evidence="3 4">Uncharacterized protein LOC108678985</fullName>
    </submittedName>
</protein>
<evidence type="ECO:0000256" key="1">
    <source>
        <dbReference type="SAM" id="Phobius"/>
    </source>
</evidence>
<dbReference type="RefSeq" id="XP_018022972.1">
    <property type="nucleotide sequence ID" value="XM_018167483.2"/>
</dbReference>
<keyword evidence="1" id="KW-0812">Transmembrane</keyword>
<feature type="transmembrane region" description="Helical" evidence="1">
    <location>
        <begin position="28"/>
        <end position="50"/>
    </location>
</feature>
<organism evidence="2 3">
    <name type="scientific">Hyalella azteca</name>
    <name type="common">Amphipod</name>
    <dbReference type="NCBI Taxonomy" id="294128"/>
    <lineage>
        <taxon>Eukaryota</taxon>
        <taxon>Metazoa</taxon>
        <taxon>Ecdysozoa</taxon>
        <taxon>Arthropoda</taxon>
        <taxon>Crustacea</taxon>
        <taxon>Multicrustacea</taxon>
        <taxon>Malacostraca</taxon>
        <taxon>Eumalacostraca</taxon>
        <taxon>Peracarida</taxon>
        <taxon>Amphipoda</taxon>
        <taxon>Senticaudata</taxon>
        <taxon>Talitrida</taxon>
        <taxon>Talitroidea</taxon>
        <taxon>Hyalellidae</taxon>
        <taxon>Hyalella</taxon>
    </lineage>
</organism>
<dbReference type="GeneID" id="108678985"/>
<keyword evidence="2" id="KW-1185">Reference proteome</keyword>
<reference evidence="3 4" key="1">
    <citation type="submission" date="2025-04" db="UniProtKB">
        <authorList>
            <consortium name="RefSeq"/>
        </authorList>
    </citation>
    <scope>IDENTIFICATION</scope>
    <source>
        <tissue evidence="3 4">Whole organism</tissue>
    </source>
</reference>
<name>A0A8B7PB79_HYAAZ</name>
<dbReference type="AlphaFoldDB" id="A0A8B7PB79"/>
<evidence type="ECO:0000313" key="4">
    <source>
        <dbReference type="RefSeq" id="XP_018022973.1"/>
    </source>
</evidence>
<proteinExistence type="predicted"/>
<keyword evidence="1" id="KW-0472">Membrane</keyword>
<feature type="transmembrane region" description="Helical" evidence="1">
    <location>
        <begin position="86"/>
        <end position="110"/>
    </location>
</feature>
<dbReference type="RefSeq" id="XP_018022973.1">
    <property type="nucleotide sequence ID" value="XM_018167484.2"/>
</dbReference>
<dbReference type="OrthoDB" id="6329126at2759"/>
<evidence type="ECO:0000313" key="3">
    <source>
        <dbReference type="RefSeq" id="XP_018022972.1"/>
    </source>
</evidence>
<dbReference type="Proteomes" id="UP000694843">
    <property type="component" value="Unplaced"/>
</dbReference>
<sequence>MPSPGKKYNVNADGADVKMKPAWCGYRVVIIFGTVVSILIYTVGAILTGVSYRTYDRGVNCTLPYYAYSMGSVIKTTSLFGYNTPLVVVGPVLMGVGGTIIGVLLLQWCFCRPALTNTYML</sequence>
<accession>A0A8B7PB79</accession>